<proteinExistence type="predicted"/>
<dbReference type="InterPro" id="IPR009061">
    <property type="entry name" value="DNA-bd_dom_put_sf"/>
</dbReference>
<evidence type="ECO:0000259" key="1">
    <source>
        <dbReference type="Pfam" id="PF00376"/>
    </source>
</evidence>
<dbReference type="EMBL" id="QUSG01000001">
    <property type="protein sequence ID" value="KAA3531866.1"/>
    <property type="molecule type" value="Genomic_DNA"/>
</dbReference>
<dbReference type="Pfam" id="PF00376">
    <property type="entry name" value="MerR"/>
    <property type="match status" value="1"/>
</dbReference>
<dbReference type="RefSeq" id="WP_060719183.1">
    <property type="nucleotide sequence ID" value="NZ_CP055265.1"/>
</dbReference>
<dbReference type="GeneID" id="60681712"/>
<comment type="caution">
    <text evidence="2">The sequence shown here is derived from an EMBL/GenBank/DDBJ whole genome shotgun (WGS) entry which is preliminary data.</text>
</comment>
<reference evidence="2 5" key="1">
    <citation type="submission" date="2018-08" db="EMBL/GenBank/DDBJ databases">
        <title>Genome sequencing of Agrobacterium vitis strain ICMP 10754.</title>
        <authorList>
            <person name="Visnovsky S.B."/>
            <person name="Pitman A.R."/>
        </authorList>
    </citation>
    <scope>NUCLEOTIDE SEQUENCE [LARGE SCALE GENOMIC DNA]</scope>
    <source>
        <strain evidence="2 5">ICMP 10754</strain>
    </source>
</reference>
<dbReference type="Gene3D" id="1.10.1660.10">
    <property type="match status" value="1"/>
</dbReference>
<sequence>MATLLFDLIELDLSMKNENDDTLGIKEIAAELGCSTRTVRRYHAKGQIATFKAGSSTSPIKMSRVNLRLLQKKRGKR</sequence>
<dbReference type="InterPro" id="IPR000551">
    <property type="entry name" value="MerR-type_HTH_dom"/>
</dbReference>
<dbReference type="GO" id="GO:0003677">
    <property type="term" value="F:DNA binding"/>
    <property type="evidence" value="ECO:0007669"/>
    <property type="project" value="InterPro"/>
</dbReference>
<dbReference type="OrthoDB" id="8456232at2"/>
<dbReference type="Proteomes" id="UP000436911">
    <property type="component" value="Unassembled WGS sequence"/>
</dbReference>
<evidence type="ECO:0000313" key="2">
    <source>
        <dbReference type="EMBL" id="KAA3531866.1"/>
    </source>
</evidence>
<protein>
    <submittedName>
        <fullName evidence="2">HTH domain-containing protein</fullName>
    </submittedName>
</protein>
<dbReference type="AlphaFoldDB" id="A0A368NYY4"/>
<reference evidence="3 4" key="2">
    <citation type="submission" date="2019-12" db="EMBL/GenBank/DDBJ databases">
        <title>Whole-genome sequencing of Allorhizobium vitis.</title>
        <authorList>
            <person name="Gan H.M."/>
            <person name="Szegedi E."/>
            <person name="Burr T."/>
            <person name="Savka M.A."/>
        </authorList>
    </citation>
    <scope>NUCLEOTIDE SEQUENCE [LARGE SCALE GENOMIC DNA]</scope>
    <source>
        <strain evidence="3 4">CG989</strain>
    </source>
</reference>
<dbReference type="EMBL" id="WPHM01000009">
    <property type="protein sequence ID" value="MUZ59305.1"/>
    <property type="molecule type" value="Genomic_DNA"/>
</dbReference>
<dbReference type="Proteomes" id="UP000436692">
    <property type="component" value="Unassembled WGS sequence"/>
</dbReference>
<accession>A0A368NYY4</accession>
<organism evidence="2 5">
    <name type="scientific">Agrobacterium vitis</name>
    <name type="common">Rhizobium vitis</name>
    <dbReference type="NCBI Taxonomy" id="373"/>
    <lineage>
        <taxon>Bacteria</taxon>
        <taxon>Pseudomonadati</taxon>
        <taxon>Pseudomonadota</taxon>
        <taxon>Alphaproteobacteria</taxon>
        <taxon>Hyphomicrobiales</taxon>
        <taxon>Rhizobiaceae</taxon>
        <taxon>Rhizobium/Agrobacterium group</taxon>
        <taxon>Agrobacterium</taxon>
    </lineage>
</organism>
<evidence type="ECO:0000313" key="4">
    <source>
        <dbReference type="Proteomes" id="UP000436692"/>
    </source>
</evidence>
<name>A0A368NYY4_AGRVI</name>
<dbReference type="SUPFAM" id="SSF46955">
    <property type="entry name" value="Putative DNA-binding domain"/>
    <property type="match status" value="1"/>
</dbReference>
<feature type="domain" description="HTH merR-type" evidence="1">
    <location>
        <begin position="25"/>
        <end position="48"/>
    </location>
</feature>
<evidence type="ECO:0000313" key="5">
    <source>
        <dbReference type="Proteomes" id="UP000436911"/>
    </source>
</evidence>
<dbReference type="GO" id="GO:0006355">
    <property type="term" value="P:regulation of DNA-templated transcription"/>
    <property type="evidence" value="ECO:0007669"/>
    <property type="project" value="InterPro"/>
</dbReference>
<gene>
    <name evidence="2" type="ORF">DXT89_00290</name>
    <name evidence="3" type="ORF">GOZ95_17830</name>
</gene>
<evidence type="ECO:0000313" key="3">
    <source>
        <dbReference type="EMBL" id="MUZ59305.1"/>
    </source>
</evidence>